<evidence type="ECO:0000313" key="4">
    <source>
        <dbReference type="EMBL" id="MET3633506.1"/>
    </source>
</evidence>
<protein>
    <submittedName>
        <fullName evidence="4">Cytoskeletal protein RodZ</fullName>
    </submittedName>
</protein>
<sequence length="284" mass="30806">MKRIGDVLRETRVKQGLTLEDIYKKTRVPQAYLLAMELNNFEALPKDEEEQALSRYAEILNLDFDYLMQIEREYQAERSSLMLGDETALTLAEATKQTERRFKERSSRTGSKDQNLSYYPLIILGTIASLILVFVLYMILQQVTSIDSSESSSSFSSSHVVTSGTSSQQTSSSTESPTPTLSVEGGGETLTVTAKNMSQPITIEVSLDGASEAWFSVTNADIDEAGIILGEGYPSHTVTLQDGVSNAVISLGSADGVSVKIGGQAVDLSSLSATDASYITLNIE</sequence>
<evidence type="ECO:0000313" key="5">
    <source>
        <dbReference type="Proteomes" id="UP001549037"/>
    </source>
</evidence>
<keyword evidence="5" id="KW-1185">Reference proteome</keyword>
<dbReference type="Gene3D" id="1.10.260.40">
    <property type="entry name" value="lambda repressor-like DNA-binding domains"/>
    <property type="match status" value="1"/>
</dbReference>
<accession>A0ABV2JFG4</accession>
<organism evidence="4 5">
    <name type="scientific">Streptococcus porcorum</name>
    <dbReference type="NCBI Taxonomy" id="701526"/>
    <lineage>
        <taxon>Bacteria</taxon>
        <taxon>Bacillati</taxon>
        <taxon>Bacillota</taxon>
        <taxon>Bacilli</taxon>
        <taxon>Lactobacillales</taxon>
        <taxon>Streptococcaceae</taxon>
        <taxon>Streptococcus</taxon>
    </lineage>
</organism>
<dbReference type="PANTHER" id="PTHR34475:SF1">
    <property type="entry name" value="CYTOSKELETON PROTEIN RODZ"/>
    <property type="match status" value="1"/>
</dbReference>
<evidence type="ECO:0000259" key="3">
    <source>
        <dbReference type="PROSITE" id="PS50943"/>
    </source>
</evidence>
<keyword evidence="2" id="KW-0472">Membrane</keyword>
<name>A0ABV2JFG4_9STRE</name>
<dbReference type="EMBL" id="JBEPLN010000002">
    <property type="protein sequence ID" value="MET3633506.1"/>
    <property type="molecule type" value="Genomic_DNA"/>
</dbReference>
<feature type="transmembrane region" description="Helical" evidence="2">
    <location>
        <begin position="118"/>
        <end position="140"/>
    </location>
</feature>
<proteinExistence type="predicted"/>
<gene>
    <name evidence="4" type="ORF">ABID28_000136</name>
</gene>
<dbReference type="InterPro" id="IPR010982">
    <property type="entry name" value="Lambda_DNA-bd_dom_sf"/>
</dbReference>
<feature type="region of interest" description="Disordered" evidence="1">
    <location>
        <begin position="157"/>
        <end position="186"/>
    </location>
</feature>
<evidence type="ECO:0000256" key="1">
    <source>
        <dbReference type="SAM" id="MobiDB-lite"/>
    </source>
</evidence>
<feature type="domain" description="HTH cro/C1-type" evidence="3">
    <location>
        <begin position="8"/>
        <end position="67"/>
    </location>
</feature>
<evidence type="ECO:0000256" key="2">
    <source>
        <dbReference type="SAM" id="Phobius"/>
    </source>
</evidence>
<reference evidence="4 5" key="1">
    <citation type="submission" date="2024-06" db="EMBL/GenBank/DDBJ databases">
        <title>Genomic Encyclopedia of Type Strains, Phase IV (KMG-IV): sequencing the most valuable type-strain genomes for metagenomic binning, comparative biology and taxonomic classification.</title>
        <authorList>
            <person name="Goeker M."/>
        </authorList>
    </citation>
    <scope>NUCLEOTIDE SEQUENCE [LARGE SCALE GENOMIC DNA]</scope>
    <source>
        <strain evidence="4 5">DSM 28302</strain>
    </source>
</reference>
<dbReference type="InterPro" id="IPR050400">
    <property type="entry name" value="Bact_Cytoskel_RodZ"/>
</dbReference>
<dbReference type="InterPro" id="IPR001387">
    <property type="entry name" value="Cro/C1-type_HTH"/>
</dbReference>
<dbReference type="PANTHER" id="PTHR34475">
    <property type="match status" value="1"/>
</dbReference>
<dbReference type="CDD" id="cd00093">
    <property type="entry name" value="HTH_XRE"/>
    <property type="match status" value="1"/>
</dbReference>
<feature type="compositionally biased region" description="Low complexity" evidence="1">
    <location>
        <begin position="157"/>
        <end position="183"/>
    </location>
</feature>
<keyword evidence="2" id="KW-0812">Transmembrane</keyword>
<keyword evidence="2" id="KW-1133">Transmembrane helix</keyword>
<dbReference type="Pfam" id="PF13413">
    <property type="entry name" value="HTH_25"/>
    <property type="match status" value="1"/>
</dbReference>
<dbReference type="SUPFAM" id="SSF47413">
    <property type="entry name" value="lambda repressor-like DNA-binding domains"/>
    <property type="match status" value="1"/>
</dbReference>
<dbReference type="PROSITE" id="PS50943">
    <property type="entry name" value="HTH_CROC1"/>
    <property type="match status" value="1"/>
</dbReference>
<comment type="caution">
    <text evidence="4">The sequence shown here is derived from an EMBL/GenBank/DDBJ whole genome shotgun (WGS) entry which is preliminary data.</text>
</comment>
<dbReference type="Proteomes" id="UP001549037">
    <property type="component" value="Unassembled WGS sequence"/>
</dbReference>
<dbReference type="RefSeq" id="WP_354367130.1">
    <property type="nucleotide sequence ID" value="NZ_JBEPLN010000002.1"/>
</dbReference>